<dbReference type="InterPro" id="IPR008274">
    <property type="entry name" value="AldOxase/xan_DH_MoCoBD1"/>
</dbReference>
<dbReference type="Gene3D" id="3.90.1170.50">
    <property type="entry name" value="Aldehyde oxidase/xanthine dehydrogenase, a/b hammerhead"/>
    <property type="match status" value="1"/>
</dbReference>
<dbReference type="Gene3D" id="3.30.465.10">
    <property type="match status" value="1"/>
</dbReference>
<evidence type="ECO:0000256" key="9">
    <source>
        <dbReference type="ARBA" id="ARBA00023002"/>
    </source>
</evidence>
<proteinExistence type="inferred from homology"/>
<dbReference type="PROSITE" id="PS51387">
    <property type="entry name" value="FAD_PCMH"/>
    <property type="match status" value="1"/>
</dbReference>
<dbReference type="Gene3D" id="1.10.150.120">
    <property type="entry name" value="[2Fe-2S]-binding domain"/>
    <property type="match status" value="1"/>
</dbReference>
<dbReference type="SUPFAM" id="SSF55447">
    <property type="entry name" value="CO dehydrogenase flavoprotein C-terminal domain-like"/>
    <property type="match status" value="1"/>
</dbReference>
<organism evidence="15 16">
    <name type="scientific">Citrullus colocynthis</name>
    <name type="common">colocynth</name>
    <dbReference type="NCBI Taxonomy" id="252529"/>
    <lineage>
        <taxon>Eukaryota</taxon>
        <taxon>Viridiplantae</taxon>
        <taxon>Streptophyta</taxon>
        <taxon>Embryophyta</taxon>
        <taxon>Tracheophyta</taxon>
        <taxon>Spermatophyta</taxon>
        <taxon>Magnoliopsida</taxon>
        <taxon>eudicotyledons</taxon>
        <taxon>Gunneridae</taxon>
        <taxon>Pentapetalae</taxon>
        <taxon>rosids</taxon>
        <taxon>fabids</taxon>
        <taxon>Cucurbitales</taxon>
        <taxon>Cucurbitaceae</taxon>
        <taxon>Benincaseae</taxon>
        <taxon>Citrullus</taxon>
    </lineage>
</organism>
<dbReference type="InterPro" id="IPR012675">
    <property type="entry name" value="Beta-grasp_dom_sf"/>
</dbReference>
<dbReference type="SUPFAM" id="SSF54292">
    <property type="entry name" value="2Fe-2S ferredoxin-like"/>
    <property type="match status" value="1"/>
</dbReference>
<keyword evidence="5" id="KW-0285">Flavoprotein</keyword>
<keyword evidence="16" id="KW-1185">Reference proteome</keyword>
<comment type="cofactor">
    <cofactor evidence="1">
        <name>Mo-molybdopterin</name>
        <dbReference type="ChEBI" id="CHEBI:71302"/>
    </cofactor>
</comment>
<accession>A0ABP0Y2W9</accession>
<evidence type="ECO:0000256" key="5">
    <source>
        <dbReference type="ARBA" id="ARBA00022630"/>
    </source>
</evidence>
<dbReference type="InterPro" id="IPR036884">
    <property type="entry name" value="2Fe-2S-bd_dom_sf"/>
</dbReference>
<keyword evidence="11" id="KW-0411">Iron-sulfur</keyword>
<evidence type="ECO:0000256" key="7">
    <source>
        <dbReference type="ARBA" id="ARBA00022723"/>
    </source>
</evidence>
<dbReference type="PIRSF" id="PIRSF000127">
    <property type="entry name" value="Xanthine_DH"/>
    <property type="match status" value="1"/>
</dbReference>
<evidence type="ECO:0000313" key="16">
    <source>
        <dbReference type="Proteomes" id="UP001642487"/>
    </source>
</evidence>
<dbReference type="InterPro" id="IPR016208">
    <property type="entry name" value="Ald_Oxase/xanthine_DH-like"/>
</dbReference>
<evidence type="ECO:0000313" key="15">
    <source>
        <dbReference type="EMBL" id="CAK9314080.1"/>
    </source>
</evidence>
<evidence type="ECO:0000256" key="10">
    <source>
        <dbReference type="ARBA" id="ARBA00023004"/>
    </source>
</evidence>
<feature type="domain" description="2Fe-2S ferredoxin-type" evidence="13">
    <location>
        <begin position="4"/>
        <end position="91"/>
    </location>
</feature>
<dbReference type="InterPro" id="IPR036010">
    <property type="entry name" value="2Fe-2S_ferredoxin-like_sf"/>
</dbReference>
<dbReference type="Pfam" id="PF01799">
    <property type="entry name" value="Fer2_2"/>
    <property type="match status" value="1"/>
</dbReference>
<dbReference type="InterPro" id="IPR037165">
    <property type="entry name" value="AldOxase/xan_DH_Mopterin-bd_sf"/>
</dbReference>
<dbReference type="InterPro" id="IPR016169">
    <property type="entry name" value="FAD-bd_PCMH_sub2"/>
</dbReference>
<comment type="cofactor">
    <cofactor evidence="2">
        <name>FAD</name>
        <dbReference type="ChEBI" id="CHEBI:57692"/>
    </cofactor>
</comment>
<evidence type="ECO:0000259" key="14">
    <source>
        <dbReference type="PROSITE" id="PS51387"/>
    </source>
</evidence>
<dbReference type="Pfam" id="PF03450">
    <property type="entry name" value="CO_deh_flav_C"/>
    <property type="match status" value="1"/>
</dbReference>
<sequence length="1366" mass="149559">MENHPLVFAVNQHRFELSTVDPSTTLLHFLRHHTSFKSVKLGCGEGGCGACAVLLSNYDPVLDKVQHFTVCSCLTLLCSIHGCSVTTSEGIGNCKDGFHSIHQRFAGFHASQCGFCTPGMCVSLFSALLNAENTNRPKPSPGFSKLTVSEAEKAISGNLCRCTGYRPIADACKSLASDVDIEDLGLNSFWPNGCAVEERSSKLPLYEPNGGPCLFPEFLRKEIRSVPFVDSKGCSWLNPVSIRDLNRLLECDESSNITKTKIVVGNTEVGYYKDFEHVERYINLKHIPELSVIKMDSTGVEIGATVTIAKVIEALKRNNHEPCSIGEMVFYKIAVHMEKIASEFVRNTASIGGNLMMAQRKQFPSDISTILLAVGSMISISTGSSKEAIMLEEFLKRPPLSPRCVLLSVKIPNWDSIRDIYPNDTSVMFETYRASPRPLGNALPYLNAAFLAAISPCEDSNGIILDSCHLAFGAYGTKHAIRARNIEEFLAGKVIDYNVIYEAISLTGATIIPEKSTSSPAYRTSLAVGFLFEFLFSLVHGEVAIKSNYLNGCRNASSTLPDRFISNQNLFGYNKTADLLSSGKQTVELSLEYHPVGDTIIKSGAAIQASGEASYVDDIPSPTNCLYGAFIYSTKPLAQVKGFTFPSKSQPERVIAVISTGDIPVGGHNIGARTMFGDEILFADKLTECAGQPLAFVVADTQKHADVAAHFTVVDYDTDNLEAPILSVEDAVKRSCFFEVPSFFLPEQVGDISKGMAEADHCINAAQIRLGSQYHFYMETHCALAIPDEDNCMVVYSSNQWPSNVHSVIAKCLGVPEHNVRVITRRVGGGFGGKGTRSMVVATACALAAHKLRRPVRIYLNRKTDMIMAGGRHPMKITYNVGFKSNGKITGLQLDILIDAGMSTDVSPIMPHNIVNALKKYDWGALSFDIKLCKTNYSSKSAMRAPGEAQGSFIAEAVIEHVASTLCIDVDIIRKVNLHTFMSISKFYKDPGEPEEYTLPSIWDRLATSSCLKQRVEMVDEFNSCNIWRKRGLSRIPVVHGVRLRPTPGKVSILTDGSVVVEVGGIEIGQGLWTKVRQMVAYALSSIECDGTDDLLEKVRVVQSDTIGLIQGGGTFGSTTSESSCEAVRLCCNILVERLTPLKKRLRDNGSLKWDVLINQANLQAVNLSVNSLYVPDFVSRSYLNYGAAVSEVEVNILTGETTILRSDILYDCGQSLNPAVDLGQIEGAFVQGIGFYMSEEYLTNPDGLVITDSTWTYKIPTVDTIPKQLNVDILNSGHHKNRILSSKASGEPPLLLAASVHCAARAAIKEARKQIRKWRDQDESESDFTLQLEVPATMVVVKELCGLDCVETYLKWIDQSRTTMS</sequence>
<dbReference type="InterPro" id="IPR000674">
    <property type="entry name" value="Ald_Oxase/Xan_DH_a/b"/>
</dbReference>
<dbReference type="Proteomes" id="UP001642487">
    <property type="component" value="Chromosome 2"/>
</dbReference>
<dbReference type="InterPro" id="IPR002888">
    <property type="entry name" value="2Fe-2S-bd"/>
</dbReference>
<protein>
    <recommendedName>
        <fullName evidence="17">Indole-3-acetaldehyde oxidase-like</fullName>
    </recommendedName>
</protein>
<dbReference type="InterPro" id="IPR001041">
    <property type="entry name" value="2Fe-2S_ferredoxin-type"/>
</dbReference>
<dbReference type="SUPFAM" id="SSF56176">
    <property type="entry name" value="FAD-binding/transporter-associated domain-like"/>
    <property type="match status" value="1"/>
</dbReference>
<dbReference type="SUPFAM" id="SSF47741">
    <property type="entry name" value="CO dehydrogenase ISP C-domain like"/>
    <property type="match status" value="1"/>
</dbReference>
<dbReference type="InterPro" id="IPR006058">
    <property type="entry name" value="2Fe2S_fd_BS"/>
</dbReference>
<keyword evidence="7" id="KW-0479">Metal-binding</keyword>
<dbReference type="Gene3D" id="3.30.43.10">
    <property type="entry name" value="Uridine Diphospho-n-acetylenolpyruvylglucosamine Reductase, domain 2"/>
    <property type="match status" value="1"/>
</dbReference>
<dbReference type="SUPFAM" id="SSF56003">
    <property type="entry name" value="Molybdenum cofactor-binding domain"/>
    <property type="match status" value="1"/>
</dbReference>
<dbReference type="Pfam" id="PF01315">
    <property type="entry name" value="Ald_Xan_dh_C"/>
    <property type="match status" value="1"/>
</dbReference>
<dbReference type="InterPro" id="IPR036856">
    <property type="entry name" value="Ald_Oxase/Xan_DH_a/b_sf"/>
</dbReference>
<dbReference type="Pfam" id="PF02738">
    <property type="entry name" value="MoCoBD_1"/>
    <property type="match status" value="1"/>
</dbReference>
<evidence type="ECO:0000256" key="6">
    <source>
        <dbReference type="ARBA" id="ARBA00022714"/>
    </source>
</evidence>
<evidence type="ECO:0000256" key="11">
    <source>
        <dbReference type="ARBA" id="ARBA00023014"/>
    </source>
</evidence>
<dbReference type="PANTHER" id="PTHR11908">
    <property type="entry name" value="XANTHINE DEHYDROGENASE"/>
    <property type="match status" value="1"/>
</dbReference>
<dbReference type="Gene3D" id="3.30.365.10">
    <property type="entry name" value="Aldehyde oxidase/xanthine dehydrogenase, molybdopterin binding domain"/>
    <property type="match status" value="4"/>
</dbReference>
<keyword evidence="4" id="KW-0500">Molybdenum</keyword>
<keyword evidence="9" id="KW-0560">Oxidoreductase</keyword>
<comment type="cofactor">
    <cofactor evidence="12">
        <name>[2Fe-2S] cluster</name>
        <dbReference type="ChEBI" id="CHEBI:190135"/>
    </cofactor>
</comment>
<evidence type="ECO:0000256" key="12">
    <source>
        <dbReference type="ARBA" id="ARBA00034078"/>
    </source>
</evidence>
<keyword evidence="6" id="KW-0001">2Fe-2S</keyword>
<gene>
    <name evidence="15" type="ORF">CITCOLO1_LOCUS5821</name>
</gene>
<name>A0ABP0Y2W9_9ROSI</name>
<keyword evidence="8" id="KW-0274">FAD</keyword>
<dbReference type="InterPro" id="IPR016167">
    <property type="entry name" value="FAD-bd_PCMH_sub1"/>
</dbReference>
<dbReference type="InterPro" id="IPR016166">
    <property type="entry name" value="FAD-bd_PCMH"/>
</dbReference>
<dbReference type="InterPro" id="IPR002346">
    <property type="entry name" value="Mopterin_DH_FAD-bd"/>
</dbReference>
<dbReference type="Gene3D" id="3.30.390.50">
    <property type="entry name" value="CO dehydrogenase flavoprotein, C-terminal domain"/>
    <property type="match status" value="1"/>
</dbReference>
<dbReference type="PROSITE" id="PS51085">
    <property type="entry name" value="2FE2S_FER_2"/>
    <property type="match status" value="1"/>
</dbReference>
<evidence type="ECO:0000256" key="3">
    <source>
        <dbReference type="ARBA" id="ARBA00006849"/>
    </source>
</evidence>
<dbReference type="EMBL" id="OZ021736">
    <property type="protein sequence ID" value="CAK9314080.1"/>
    <property type="molecule type" value="Genomic_DNA"/>
</dbReference>
<dbReference type="InterPro" id="IPR005107">
    <property type="entry name" value="CO_DH_flav_C"/>
</dbReference>
<evidence type="ECO:0000256" key="2">
    <source>
        <dbReference type="ARBA" id="ARBA00001974"/>
    </source>
</evidence>
<evidence type="ECO:0000256" key="1">
    <source>
        <dbReference type="ARBA" id="ARBA00001924"/>
    </source>
</evidence>
<evidence type="ECO:0000259" key="13">
    <source>
        <dbReference type="PROSITE" id="PS51085"/>
    </source>
</evidence>
<comment type="similarity">
    <text evidence="3">Belongs to the xanthine dehydrogenase family.</text>
</comment>
<dbReference type="InterPro" id="IPR036683">
    <property type="entry name" value="CO_DH_flav_C_dom_sf"/>
</dbReference>
<evidence type="ECO:0000256" key="8">
    <source>
        <dbReference type="ARBA" id="ARBA00022827"/>
    </source>
</evidence>
<feature type="domain" description="FAD-binding PCMH-type" evidence="14">
    <location>
        <begin position="229"/>
        <end position="416"/>
    </location>
</feature>
<keyword evidence="10" id="KW-0408">Iron</keyword>
<dbReference type="Pfam" id="PF00941">
    <property type="entry name" value="FAD_binding_5"/>
    <property type="match status" value="1"/>
</dbReference>
<dbReference type="PANTHER" id="PTHR11908:SF132">
    <property type="entry name" value="ALDEHYDE OXIDASE 1-RELATED"/>
    <property type="match status" value="1"/>
</dbReference>
<reference evidence="15 16" key="1">
    <citation type="submission" date="2024-03" db="EMBL/GenBank/DDBJ databases">
        <authorList>
            <person name="Gkanogiannis A."/>
            <person name="Becerra Lopez-Lavalle L."/>
        </authorList>
    </citation>
    <scope>NUCLEOTIDE SEQUENCE [LARGE SCALE GENOMIC DNA]</scope>
</reference>
<evidence type="ECO:0008006" key="17">
    <source>
        <dbReference type="Google" id="ProtNLM"/>
    </source>
</evidence>
<dbReference type="Pfam" id="PF00111">
    <property type="entry name" value="Fer2"/>
    <property type="match status" value="1"/>
</dbReference>
<dbReference type="InterPro" id="IPR046867">
    <property type="entry name" value="AldOxase/xan_DH_MoCoBD2"/>
</dbReference>
<dbReference type="Gene3D" id="3.10.20.30">
    <property type="match status" value="1"/>
</dbReference>
<dbReference type="PROSITE" id="PS00197">
    <property type="entry name" value="2FE2S_FER_1"/>
    <property type="match status" value="1"/>
</dbReference>
<dbReference type="Pfam" id="PF20256">
    <property type="entry name" value="MoCoBD_2"/>
    <property type="match status" value="1"/>
</dbReference>
<dbReference type="InterPro" id="IPR036318">
    <property type="entry name" value="FAD-bd_PCMH-like_sf"/>
</dbReference>
<evidence type="ECO:0000256" key="4">
    <source>
        <dbReference type="ARBA" id="ARBA00022505"/>
    </source>
</evidence>
<dbReference type="SUPFAM" id="SSF54665">
    <property type="entry name" value="CO dehydrogenase molybdoprotein N-domain-like"/>
    <property type="match status" value="1"/>
</dbReference>
<dbReference type="SMART" id="SM01092">
    <property type="entry name" value="CO_deh_flav_C"/>
    <property type="match status" value="1"/>
</dbReference>
<dbReference type="SMART" id="SM01008">
    <property type="entry name" value="Ald_Xan_dh_C"/>
    <property type="match status" value="1"/>
</dbReference>